<organism evidence="1 2">
    <name type="scientific">Pistacia integerrima</name>
    <dbReference type="NCBI Taxonomy" id="434235"/>
    <lineage>
        <taxon>Eukaryota</taxon>
        <taxon>Viridiplantae</taxon>
        <taxon>Streptophyta</taxon>
        <taxon>Embryophyta</taxon>
        <taxon>Tracheophyta</taxon>
        <taxon>Spermatophyta</taxon>
        <taxon>Magnoliopsida</taxon>
        <taxon>eudicotyledons</taxon>
        <taxon>Gunneridae</taxon>
        <taxon>Pentapetalae</taxon>
        <taxon>rosids</taxon>
        <taxon>malvids</taxon>
        <taxon>Sapindales</taxon>
        <taxon>Anacardiaceae</taxon>
        <taxon>Pistacia</taxon>
    </lineage>
</organism>
<sequence length="69" mass="7691">MLEAMATPFKASPQTQGGVVINIESLQEPLKEVHPLELLLGKITYISPSEALIECRNRWSSISPWTPDQ</sequence>
<gene>
    <name evidence="1" type="ORF">Pint_32859</name>
</gene>
<proteinExistence type="predicted"/>
<keyword evidence="2" id="KW-1185">Reference proteome</keyword>
<protein>
    <submittedName>
        <fullName evidence="1">Uncharacterized protein</fullName>
    </submittedName>
</protein>
<reference evidence="2" key="1">
    <citation type="journal article" date="2023" name="G3 (Bethesda)">
        <title>Genome assembly and association tests identify interacting loci associated with vigor, precocity, and sex in interspecific pistachio rootstocks.</title>
        <authorList>
            <person name="Palmer W."/>
            <person name="Jacygrad E."/>
            <person name="Sagayaradj S."/>
            <person name="Cavanaugh K."/>
            <person name="Han R."/>
            <person name="Bertier L."/>
            <person name="Beede B."/>
            <person name="Kafkas S."/>
            <person name="Golino D."/>
            <person name="Preece J."/>
            <person name="Michelmore R."/>
        </authorList>
    </citation>
    <scope>NUCLEOTIDE SEQUENCE [LARGE SCALE GENOMIC DNA]</scope>
</reference>
<dbReference type="Proteomes" id="UP001163603">
    <property type="component" value="Chromosome 14"/>
</dbReference>
<evidence type="ECO:0000313" key="1">
    <source>
        <dbReference type="EMBL" id="KAJ0010370.1"/>
    </source>
</evidence>
<accession>A0ACC0X5M0</accession>
<dbReference type="EMBL" id="CM047749">
    <property type="protein sequence ID" value="KAJ0010370.1"/>
    <property type="molecule type" value="Genomic_DNA"/>
</dbReference>
<name>A0ACC0X5M0_9ROSI</name>
<comment type="caution">
    <text evidence="1">The sequence shown here is derived from an EMBL/GenBank/DDBJ whole genome shotgun (WGS) entry which is preliminary data.</text>
</comment>
<evidence type="ECO:0000313" key="2">
    <source>
        <dbReference type="Proteomes" id="UP001163603"/>
    </source>
</evidence>